<organism evidence="1 2">
    <name type="scientific">Cetraspora pellucida</name>
    <dbReference type="NCBI Taxonomy" id="1433469"/>
    <lineage>
        <taxon>Eukaryota</taxon>
        <taxon>Fungi</taxon>
        <taxon>Fungi incertae sedis</taxon>
        <taxon>Mucoromycota</taxon>
        <taxon>Glomeromycotina</taxon>
        <taxon>Glomeromycetes</taxon>
        <taxon>Diversisporales</taxon>
        <taxon>Gigasporaceae</taxon>
        <taxon>Cetraspora</taxon>
    </lineage>
</organism>
<gene>
    <name evidence="1" type="ORF">SPELUC_LOCUS9197</name>
</gene>
<evidence type="ECO:0000313" key="1">
    <source>
        <dbReference type="EMBL" id="CAG8658977.1"/>
    </source>
</evidence>
<feature type="non-terminal residue" evidence="1">
    <location>
        <position position="386"/>
    </location>
</feature>
<proteinExistence type="predicted"/>
<reference evidence="1" key="1">
    <citation type="submission" date="2021-06" db="EMBL/GenBank/DDBJ databases">
        <authorList>
            <person name="Kallberg Y."/>
            <person name="Tangrot J."/>
            <person name="Rosling A."/>
        </authorList>
    </citation>
    <scope>NUCLEOTIDE SEQUENCE</scope>
    <source>
        <strain evidence="1">28 12/20/2015</strain>
    </source>
</reference>
<accession>A0ACA9NLY6</accession>
<name>A0ACA9NLY6_9GLOM</name>
<keyword evidence="2" id="KW-1185">Reference proteome</keyword>
<dbReference type="EMBL" id="CAJVPW010015106">
    <property type="protein sequence ID" value="CAG8658977.1"/>
    <property type="molecule type" value="Genomic_DNA"/>
</dbReference>
<dbReference type="Proteomes" id="UP000789366">
    <property type="component" value="Unassembled WGS sequence"/>
</dbReference>
<sequence>MVKKGNKYQVDSSNSDSESNYEPIGRQFIGIWKEIELGEEVSHGVYRGRCIHCNKEFRHAKPMKTRVHIAHECPIHECTSSIIRLKKCLEEIRNEFANQITNNKVITILKSCEFFDNIQYLTEILIPIKFAILEVEESQSNLADCYIALLKIGAIINELPQREYHEFRNYCIQSLGKTQESFESLITQLREYKIQEHSDGTPNAYAMPYTINQNTPLSWWTTCEVNPNELQCLAMQLFAITPSSAACERTFSALSWLYGKRRQRMNIQTLENIAKVHRFNISQTESKARQIENDELSSNTEFYDSEKDNDSQDEEIDQLLTLNSTNTTANDLELEIKTFIDFDSQIFNSSNNNKDDLIDNKNFGNREENFEDYNSQTIIENMKLDE</sequence>
<protein>
    <submittedName>
        <fullName evidence="1">3866_t:CDS:1</fullName>
    </submittedName>
</protein>
<comment type="caution">
    <text evidence="1">The sequence shown here is derived from an EMBL/GenBank/DDBJ whole genome shotgun (WGS) entry which is preliminary data.</text>
</comment>
<evidence type="ECO:0000313" key="2">
    <source>
        <dbReference type="Proteomes" id="UP000789366"/>
    </source>
</evidence>